<keyword evidence="5" id="KW-0631">Potassium channel</keyword>
<dbReference type="Gene3D" id="2.60.120.10">
    <property type="entry name" value="Jelly Rolls"/>
    <property type="match status" value="1"/>
</dbReference>
<evidence type="ECO:0000256" key="4">
    <source>
        <dbReference type="ARBA" id="ARBA00022692"/>
    </source>
</evidence>
<feature type="compositionally biased region" description="Acidic residues" evidence="14">
    <location>
        <begin position="162"/>
        <end position="178"/>
    </location>
</feature>
<dbReference type="PRINTS" id="PR01463">
    <property type="entry name" value="EAGCHANLFMLY"/>
</dbReference>
<dbReference type="InterPro" id="IPR000595">
    <property type="entry name" value="cNMP-bd_dom"/>
</dbReference>
<feature type="compositionally biased region" description="Low complexity" evidence="14">
    <location>
        <begin position="1070"/>
        <end position="1098"/>
    </location>
</feature>
<dbReference type="RefSeq" id="XP_035824768.1">
    <property type="nucleotide sequence ID" value="XM_035968875.1"/>
</dbReference>
<evidence type="ECO:0000259" key="18">
    <source>
        <dbReference type="PROSITE" id="PS50113"/>
    </source>
</evidence>
<evidence type="ECO:0000313" key="19">
    <source>
        <dbReference type="Proteomes" id="UP000694888"/>
    </source>
</evidence>
<feature type="region of interest" description="Disordered" evidence="14">
    <location>
        <begin position="819"/>
        <end position="861"/>
    </location>
</feature>
<dbReference type="NCBIfam" id="TIGR00229">
    <property type="entry name" value="sensory_box"/>
    <property type="match status" value="1"/>
</dbReference>
<feature type="region of interest" description="Disordered" evidence="14">
    <location>
        <begin position="990"/>
        <end position="1023"/>
    </location>
</feature>
<proteinExistence type="predicted"/>
<evidence type="ECO:0000313" key="23">
    <source>
        <dbReference type="RefSeq" id="XP_012936080.1"/>
    </source>
</evidence>
<feature type="compositionally biased region" description="Basic and acidic residues" evidence="14">
    <location>
        <begin position="739"/>
        <end position="752"/>
    </location>
</feature>
<dbReference type="InterPro" id="IPR001610">
    <property type="entry name" value="PAC"/>
</dbReference>
<dbReference type="RefSeq" id="XP_012936078.1">
    <property type="nucleotide sequence ID" value="XM_013080624.2"/>
</dbReference>
<keyword evidence="9" id="KW-0406">Ion transport</keyword>
<dbReference type="PROSITE" id="PS50042">
    <property type="entry name" value="CNMP_BINDING_3"/>
    <property type="match status" value="1"/>
</dbReference>
<keyword evidence="4 15" id="KW-0812">Transmembrane</keyword>
<dbReference type="Pfam" id="PF00520">
    <property type="entry name" value="Ion_trans"/>
    <property type="match status" value="1"/>
</dbReference>
<evidence type="ECO:0000256" key="8">
    <source>
        <dbReference type="ARBA" id="ARBA00022989"/>
    </source>
</evidence>
<feature type="compositionally biased region" description="Polar residues" evidence="14">
    <location>
        <begin position="1104"/>
        <end position="1129"/>
    </location>
</feature>
<dbReference type="PANTHER" id="PTHR10217:SF637">
    <property type="entry name" value="EAG-LIKE K[+] CHANNEL, ISOFORM A"/>
    <property type="match status" value="1"/>
</dbReference>
<dbReference type="Gene3D" id="3.30.450.20">
    <property type="entry name" value="PAS domain"/>
    <property type="match status" value="1"/>
</dbReference>
<dbReference type="Proteomes" id="UP000694888">
    <property type="component" value="Unplaced"/>
</dbReference>
<dbReference type="RefSeq" id="XP_005095054.1">
    <property type="nucleotide sequence ID" value="XM_005094997.3"/>
</dbReference>
<dbReference type="InterPro" id="IPR014710">
    <property type="entry name" value="RmlC-like_jellyroll"/>
</dbReference>
<evidence type="ECO:0000256" key="12">
    <source>
        <dbReference type="ARBA" id="ARBA00023303"/>
    </source>
</evidence>
<dbReference type="InterPro" id="IPR005821">
    <property type="entry name" value="Ion_trans_dom"/>
</dbReference>
<feature type="compositionally biased region" description="Low complexity" evidence="14">
    <location>
        <begin position="1286"/>
        <end position="1297"/>
    </location>
</feature>
<feature type="compositionally biased region" description="Polar residues" evidence="14">
    <location>
        <begin position="1330"/>
        <end position="1339"/>
    </location>
</feature>
<feature type="compositionally biased region" description="Polar residues" evidence="14">
    <location>
        <begin position="1374"/>
        <end position="1383"/>
    </location>
</feature>
<dbReference type="PROSITE" id="PS50113">
    <property type="entry name" value="PAC"/>
    <property type="match status" value="1"/>
</dbReference>
<feature type="transmembrane region" description="Helical" evidence="15">
    <location>
        <begin position="472"/>
        <end position="492"/>
    </location>
</feature>
<dbReference type="InterPro" id="IPR018490">
    <property type="entry name" value="cNMP-bd_dom_sf"/>
</dbReference>
<dbReference type="SMART" id="SM00086">
    <property type="entry name" value="PAC"/>
    <property type="match status" value="1"/>
</dbReference>
<dbReference type="SUPFAM" id="SSF51206">
    <property type="entry name" value="cAMP-binding domain-like"/>
    <property type="match status" value="1"/>
</dbReference>
<feature type="transmembrane region" description="Helical" evidence="15">
    <location>
        <begin position="376"/>
        <end position="402"/>
    </location>
</feature>
<dbReference type="SUPFAM" id="SSF55785">
    <property type="entry name" value="PYP-like sensor domain (PAS domain)"/>
    <property type="match status" value="1"/>
</dbReference>
<evidence type="ECO:0000313" key="22">
    <source>
        <dbReference type="RefSeq" id="XP_012936079.1"/>
    </source>
</evidence>
<feature type="region of interest" description="Disordered" evidence="14">
    <location>
        <begin position="133"/>
        <end position="183"/>
    </location>
</feature>
<dbReference type="GeneID" id="101852538"/>
<keyword evidence="13" id="KW-0175">Coiled coil</keyword>
<evidence type="ECO:0000259" key="17">
    <source>
        <dbReference type="PROSITE" id="PS50112"/>
    </source>
</evidence>
<feature type="compositionally biased region" description="Polar residues" evidence="14">
    <location>
        <begin position="1307"/>
        <end position="1322"/>
    </location>
</feature>
<sequence length="1487" mass="163435">MPKNPSSSSQNTFLDTIATRFDGIHSNFVLGNAQAHGYPIVYCSDGFCELTGFTRANVMAKNSGCRFLYGPETSDSETGKIKGALEEKKELKTELKLYRKNGTPFWCLLDIVPIKNEKRDVVLFLVSHKDISKEKGEGSSHTGSPGDKLNIDSPTKKNSDSDSSDDGSDDDDDDDEGMPENYDYGRRRSRAVLYHISGQLNKQNKAKSKLQQLNRLASQMPEYKVQEVKKSSLIIVHYGIFKIGWDWLILLCTFYIAIMVPFNAAFRESGRFKDSMYIDAGVEVLFAIDIVLNFRTTFLNKSGQVVYEGKMIAINYMRGWFLLDLLAAIPFDLLYAFSVETGSPISNAATMVHLLKVARLLRLARLLQKIERYNQYSVIVLAMLMCFFALLAHWLACVWYVIGKAELETSHENWTAGWLFELSERLDMVIINKTHNMPDMMTSYLTALYFTCSSLTSVGFGNVSANTNVEKIFSVCAMLVGAIMHAVVFGNVTTIIQRMYARRATFHSKTKDLKDFFRIHHFPRPLKHRIRDYFQAMWSINNGIDVKEILKDFPEDMRGEIGLHLHREILSLPIFKEAPPGCLKTISLHTERFVCGPGELIMRKGDAVNYLYYVCSGSMEVLKEDQVIAILGKGDIFGTDLDYDDPVSISGCDVRSLAYCELLCIQVKGLCESILLYPDFAETFSRELPNDLTCNVREGHEDHSDDESSTAAPVITLPSISEDEEEEDNDEDNNNEEGMTCKERPKSNQHRDDEEDEAGEGRGNTPLSPLLAQFSRSESHMSSSDWLASRGRLPNGHIASALSLRFGKHQQKLRQWINRARKRDDVPPTPASPSVPTTPTTPVGHVSQRPKLGPVTPSLSSLALRRTAAASSTRLMHRRAARDKLKPCRTLPTLNTVSSERSVEQVMVHTLQMELEGTRDTVIGLERRLDDLHEDLSSISRNVDSLLRLVSQSPAPMYMSSHSLQPSYNASPSPHPHGLYATPSFYFSQSTDTGGECDTRDSASLRSTSSPAPEIWPTSAGLHGRNDHFLAPLQLQRGVATPSPLPSPRISFSPSPMSHYLPPMPRPSMANPNITTASTSSNTTSNNSASNTNNSGASELRGGQSHSLASITDTNNTTPPSSRLSEGTDSISSPPASAGLLSSRSKPDSPQVGAARHASLRPSNLSPLHPRRGKSLFSSSKHSRSVMDFGARKPALDLNLTPSSLTMSPLALDHSSHGFQDEYYKLTQLEPCDAETGHCQKADAIRLSNQDLTSIVSPHNATTSVLGSSPQQKSSSASQKDFFTFPSPDQSPPAQSSGDTTAPLVKSSPSSTAQLSPTNGGNQRLPLRKSPTTKLNSPSDGCPAHGDESDKRLSGPADRSNQQQLGGQGFTTGHSGSHLPQNSSHRELRNNFNSIDSGALTEFHACASKPQSTSLSTLPLLTSLQPCADGKFPRSVSALNLPGPARTRVKSSDDVRGGVCDVAHMVVAPLSRPESISDLQIEHTTNV</sequence>
<dbReference type="SMART" id="SM00100">
    <property type="entry name" value="cNMP"/>
    <property type="match status" value="1"/>
</dbReference>
<evidence type="ECO:0000256" key="10">
    <source>
        <dbReference type="ARBA" id="ARBA00023136"/>
    </source>
</evidence>
<evidence type="ECO:0000256" key="15">
    <source>
        <dbReference type="SAM" id="Phobius"/>
    </source>
</evidence>
<keyword evidence="12" id="KW-0407">Ion channel</keyword>
<keyword evidence="19" id="KW-1185">Reference proteome</keyword>
<dbReference type="PRINTS" id="PR01465">
    <property type="entry name" value="ELKCHANNEL"/>
</dbReference>
<dbReference type="RefSeq" id="XP_012936079.1">
    <property type="nucleotide sequence ID" value="XM_013080625.2"/>
</dbReference>
<evidence type="ECO:0000313" key="21">
    <source>
        <dbReference type="RefSeq" id="XP_012936078.1"/>
    </source>
</evidence>
<feature type="region of interest" description="Disordered" evidence="14">
    <location>
        <begin position="1261"/>
        <end position="1389"/>
    </location>
</feature>
<dbReference type="InterPro" id="IPR003950">
    <property type="entry name" value="K_chnl_volt-dep_ELK"/>
</dbReference>
<feature type="region of interest" description="Disordered" evidence="14">
    <location>
        <begin position="1039"/>
        <end position="1185"/>
    </location>
</feature>
<dbReference type="Pfam" id="PF13426">
    <property type="entry name" value="PAS_9"/>
    <property type="match status" value="1"/>
</dbReference>
<accession>A0ABM0JJG1</accession>
<dbReference type="InterPro" id="IPR003938">
    <property type="entry name" value="K_chnl_volt-dep_EAG/ELK/ERG"/>
</dbReference>
<evidence type="ECO:0000256" key="1">
    <source>
        <dbReference type="ARBA" id="ARBA00004141"/>
    </source>
</evidence>
<evidence type="ECO:0000313" key="24">
    <source>
        <dbReference type="RefSeq" id="XP_035824767.1"/>
    </source>
</evidence>
<dbReference type="InterPro" id="IPR035965">
    <property type="entry name" value="PAS-like_dom_sf"/>
</dbReference>
<evidence type="ECO:0000256" key="6">
    <source>
        <dbReference type="ARBA" id="ARBA00022882"/>
    </source>
</evidence>
<feature type="compositionally biased region" description="Low complexity" evidence="14">
    <location>
        <begin position="1264"/>
        <end position="1279"/>
    </location>
</feature>
<feature type="compositionally biased region" description="Low complexity" evidence="14">
    <location>
        <begin position="834"/>
        <end position="843"/>
    </location>
</feature>
<evidence type="ECO:0000259" key="16">
    <source>
        <dbReference type="PROSITE" id="PS50042"/>
    </source>
</evidence>
<evidence type="ECO:0000256" key="3">
    <source>
        <dbReference type="ARBA" id="ARBA00022538"/>
    </source>
</evidence>
<feature type="domain" description="PAC" evidence="18">
    <location>
        <begin position="91"/>
        <end position="143"/>
    </location>
</feature>
<feature type="transmembrane region" description="Helical" evidence="15">
    <location>
        <begin position="247"/>
        <end position="266"/>
    </location>
</feature>
<evidence type="ECO:0000313" key="25">
    <source>
        <dbReference type="RefSeq" id="XP_035824768.1"/>
    </source>
</evidence>
<name>A0ABM0JJG1_APLCA</name>
<comment type="subcellular location">
    <subcellularLocation>
        <location evidence="1">Membrane</location>
        <topology evidence="1">Multi-pass membrane protein</topology>
    </subcellularLocation>
</comment>
<feature type="coiled-coil region" evidence="13">
    <location>
        <begin position="915"/>
        <end position="942"/>
    </location>
</feature>
<dbReference type="CDD" id="cd00130">
    <property type="entry name" value="PAS"/>
    <property type="match status" value="1"/>
</dbReference>
<evidence type="ECO:0000256" key="2">
    <source>
        <dbReference type="ARBA" id="ARBA00022448"/>
    </source>
</evidence>
<feature type="domain" description="Cyclic nucleotide-binding" evidence="16">
    <location>
        <begin position="587"/>
        <end position="638"/>
    </location>
</feature>
<feature type="domain" description="PAS" evidence="17">
    <location>
        <begin position="40"/>
        <end position="88"/>
    </location>
</feature>
<dbReference type="PROSITE" id="PS50112">
    <property type="entry name" value="PAS"/>
    <property type="match status" value="1"/>
</dbReference>
<evidence type="ECO:0000313" key="20">
    <source>
        <dbReference type="RefSeq" id="XP_005095054.1"/>
    </source>
</evidence>
<protein>
    <submittedName>
        <fullName evidence="20 21">Potassium voltage-gated channel subfamily H member 4 isoform X1</fullName>
    </submittedName>
</protein>
<keyword evidence="10 15" id="KW-0472">Membrane</keyword>
<organism evidence="19 20">
    <name type="scientific">Aplysia californica</name>
    <name type="common">California sea hare</name>
    <dbReference type="NCBI Taxonomy" id="6500"/>
    <lineage>
        <taxon>Eukaryota</taxon>
        <taxon>Metazoa</taxon>
        <taxon>Spiralia</taxon>
        <taxon>Lophotrochozoa</taxon>
        <taxon>Mollusca</taxon>
        <taxon>Gastropoda</taxon>
        <taxon>Heterobranchia</taxon>
        <taxon>Euthyneura</taxon>
        <taxon>Tectipleura</taxon>
        <taxon>Aplysiida</taxon>
        <taxon>Aplysioidea</taxon>
        <taxon>Aplysiidae</taxon>
        <taxon>Aplysia</taxon>
    </lineage>
</organism>
<dbReference type="SUPFAM" id="SSF81324">
    <property type="entry name" value="Voltage-gated potassium channels"/>
    <property type="match status" value="1"/>
</dbReference>
<evidence type="ECO:0000256" key="13">
    <source>
        <dbReference type="SAM" id="Coils"/>
    </source>
</evidence>
<dbReference type="InterPro" id="IPR000014">
    <property type="entry name" value="PAS"/>
</dbReference>
<keyword evidence="2" id="KW-0813">Transport</keyword>
<evidence type="ECO:0000256" key="9">
    <source>
        <dbReference type="ARBA" id="ARBA00023065"/>
    </source>
</evidence>
<dbReference type="RefSeq" id="XP_012936080.1">
    <property type="nucleotide sequence ID" value="XM_013080626.2"/>
</dbReference>
<feature type="compositionally biased region" description="Low complexity" evidence="14">
    <location>
        <begin position="1130"/>
        <end position="1144"/>
    </location>
</feature>
<dbReference type="Pfam" id="PF00027">
    <property type="entry name" value="cNMP_binding"/>
    <property type="match status" value="1"/>
</dbReference>
<keyword evidence="3" id="KW-0633">Potassium transport</keyword>
<dbReference type="InterPro" id="IPR050818">
    <property type="entry name" value="KCNH_animal-type"/>
</dbReference>
<keyword evidence="6" id="KW-0851">Voltage-gated channel</keyword>
<dbReference type="Gene3D" id="1.10.1200.260">
    <property type="match status" value="1"/>
</dbReference>
<dbReference type="InterPro" id="IPR000700">
    <property type="entry name" value="PAS-assoc_C"/>
</dbReference>
<reference evidence="20 21" key="1">
    <citation type="submission" date="2025-05" db="UniProtKB">
        <authorList>
            <consortium name="RefSeq"/>
        </authorList>
    </citation>
    <scope>IDENTIFICATION</scope>
</reference>
<evidence type="ECO:0000256" key="5">
    <source>
        <dbReference type="ARBA" id="ARBA00022826"/>
    </source>
</evidence>
<dbReference type="RefSeq" id="XP_035824767.1">
    <property type="nucleotide sequence ID" value="XM_035968874.1"/>
</dbReference>
<dbReference type="Gene3D" id="1.10.287.70">
    <property type="match status" value="1"/>
</dbReference>
<keyword evidence="8 15" id="KW-1133">Transmembrane helix</keyword>
<evidence type="ECO:0000256" key="14">
    <source>
        <dbReference type="SAM" id="MobiDB-lite"/>
    </source>
</evidence>
<dbReference type="PANTHER" id="PTHR10217">
    <property type="entry name" value="VOLTAGE AND LIGAND GATED POTASSIUM CHANNEL"/>
    <property type="match status" value="1"/>
</dbReference>
<evidence type="ECO:0000256" key="11">
    <source>
        <dbReference type="ARBA" id="ARBA00023180"/>
    </source>
</evidence>
<dbReference type="CDD" id="cd00038">
    <property type="entry name" value="CAP_ED"/>
    <property type="match status" value="1"/>
</dbReference>
<keyword evidence="11" id="KW-0325">Glycoprotein</keyword>
<feature type="compositionally biased region" description="Acidic residues" evidence="14">
    <location>
        <begin position="721"/>
        <end position="735"/>
    </location>
</feature>
<gene>
    <name evidence="20 21 22 23 24 25" type="primary">LOC101852538</name>
</gene>
<feature type="transmembrane region" description="Helical" evidence="15">
    <location>
        <begin position="441"/>
        <end position="460"/>
    </location>
</feature>
<feature type="region of interest" description="Disordered" evidence="14">
    <location>
        <begin position="695"/>
        <end position="769"/>
    </location>
</feature>
<keyword evidence="7" id="KW-0630">Potassium</keyword>
<evidence type="ECO:0000256" key="7">
    <source>
        <dbReference type="ARBA" id="ARBA00022958"/>
    </source>
</evidence>